<feature type="chain" id="PRO_5017947120" evidence="1">
    <location>
        <begin position="23"/>
        <end position="189"/>
    </location>
</feature>
<comment type="caution">
    <text evidence="2">The sequence shown here is derived from an EMBL/GenBank/DDBJ whole genome shotgun (WGS) entry which is preliminary data.</text>
</comment>
<accession>A0A3N2E0Y7</accession>
<evidence type="ECO:0000313" key="2">
    <source>
        <dbReference type="EMBL" id="ROS05299.1"/>
    </source>
</evidence>
<name>A0A3N2E0Y7_9GAMM</name>
<gene>
    <name evidence="2" type="ORF">EDC56_0829</name>
</gene>
<feature type="signal peptide" evidence="1">
    <location>
        <begin position="1"/>
        <end position="22"/>
    </location>
</feature>
<dbReference type="InterPro" id="IPR022472">
    <property type="entry name" value="VPLPA-CTERM"/>
</dbReference>
<dbReference type="NCBIfam" id="TIGR03370">
    <property type="entry name" value="VPLPA-CTERM"/>
    <property type="match status" value="1"/>
</dbReference>
<evidence type="ECO:0000313" key="3">
    <source>
        <dbReference type="Proteomes" id="UP000275394"/>
    </source>
</evidence>
<sequence length="189" mass="19921">MSFQIKLSVASLALAASFATTAATIDFTGGAGNAPAFNQVIGDGTTMAVSGTRKGRDANITMNRGGLGVKGGVNHFQSWGRETMTFSFTSAVRLNSLTFDSGTWNDWTGKDQFRYTDSSGFTTILKGGSNYWELGADNITSFTLSAVGNWTSSFVSAVDVEAVPLPASAWMFGSALLGLAGMARRKVKK</sequence>
<organism evidence="2 3">
    <name type="scientific">Sinobacterium caligoides</name>
    <dbReference type="NCBI Taxonomy" id="933926"/>
    <lineage>
        <taxon>Bacteria</taxon>
        <taxon>Pseudomonadati</taxon>
        <taxon>Pseudomonadota</taxon>
        <taxon>Gammaproteobacteria</taxon>
        <taxon>Cellvibrionales</taxon>
        <taxon>Spongiibacteraceae</taxon>
        <taxon>Sinobacterium</taxon>
    </lineage>
</organism>
<evidence type="ECO:0000256" key="1">
    <source>
        <dbReference type="SAM" id="SignalP"/>
    </source>
</evidence>
<dbReference type="Proteomes" id="UP000275394">
    <property type="component" value="Unassembled WGS sequence"/>
</dbReference>
<dbReference type="EMBL" id="RKHR01000003">
    <property type="protein sequence ID" value="ROS05299.1"/>
    <property type="molecule type" value="Genomic_DNA"/>
</dbReference>
<dbReference type="AlphaFoldDB" id="A0A3N2E0Y7"/>
<protein>
    <submittedName>
        <fullName evidence="2">Putative secreted protein</fullName>
    </submittedName>
</protein>
<keyword evidence="3" id="KW-1185">Reference proteome</keyword>
<dbReference type="RefSeq" id="WP_123711217.1">
    <property type="nucleotide sequence ID" value="NZ_RKHR01000003.1"/>
</dbReference>
<reference evidence="2 3" key="1">
    <citation type="submission" date="2018-11" db="EMBL/GenBank/DDBJ databases">
        <title>Genomic Encyclopedia of Type Strains, Phase IV (KMG-IV): sequencing the most valuable type-strain genomes for metagenomic binning, comparative biology and taxonomic classification.</title>
        <authorList>
            <person name="Goeker M."/>
        </authorList>
    </citation>
    <scope>NUCLEOTIDE SEQUENCE [LARGE SCALE GENOMIC DNA]</scope>
    <source>
        <strain evidence="2 3">DSM 100316</strain>
    </source>
</reference>
<keyword evidence="1" id="KW-0732">Signal</keyword>
<proteinExistence type="predicted"/>
<dbReference type="OrthoDB" id="5567186at2"/>